<feature type="region of interest" description="Disordered" evidence="1">
    <location>
        <begin position="91"/>
        <end position="128"/>
    </location>
</feature>
<feature type="region of interest" description="Disordered" evidence="1">
    <location>
        <begin position="227"/>
        <end position="248"/>
    </location>
</feature>
<evidence type="ECO:0000313" key="3">
    <source>
        <dbReference type="Proteomes" id="UP000217790"/>
    </source>
</evidence>
<keyword evidence="3" id="KW-1185">Reference proteome</keyword>
<dbReference type="OMA" id="GPANISH"/>
<feature type="region of interest" description="Disordered" evidence="1">
    <location>
        <begin position="390"/>
        <end position="437"/>
    </location>
</feature>
<dbReference type="EMBL" id="KZ293644">
    <property type="protein sequence ID" value="PBL04122.1"/>
    <property type="molecule type" value="Genomic_DNA"/>
</dbReference>
<gene>
    <name evidence="2" type="ORF">ARMGADRAFT_1022608</name>
</gene>
<feature type="compositionally biased region" description="Acidic residues" evidence="1">
    <location>
        <begin position="876"/>
        <end position="892"/>
    </location>
</feature>
<dbReference type="InParanoid" id="A0A2H3E9P4"/>
<feature type="compositionally biased region" description="Basic and acidic residues" evidence="1">
    <location>
        <begin position="865"/>
        <end position="875"/>
    </location>
</feature>
<name>A0A2H3E9P4_ARMGA</name>
<organism evidence="2 3">
    <name type="scientific">Armillaria gallica</name>
    <name type="common">Bulbous honey fungus</name>
    <name type="synonym">Armillaria bulbosa</name>
    <dbReference type="NCBI Taxonomy" id="47427"/>
    <lineage>
        <taxon>Eukaryota</taxon>
        <taxon>Fungi</taxon>
        <taxon>Dikarya</taxon>
        <taxon>Basidiomycota</taxon>
        <taxon>Agaricomycotina</taxon>
        <taxon>Agaricomycetes</taxon>
        <taxon>Agaricomycetidae</taxon>
        <taxon>Agaricales</taxon>
        <taxon>Marasmiineae</taxon>
        <taxon>Physalacriaceae</taxon>
        <taxon>Armillaria</taxon>
    </lineage>
</organism>
<proteinExistence type="predicted"/>
<dbReference type="OrthoDB" id="3107763at2759"/>
<evidence type="ECO:0000256" key="1">
    <source>
        <dbReference type="SAM" id="MobiDB-lite"/>
    </source>
</evidence>
<evidence type="ECO:0000313" key="2">
    <source>
        <dbReference type="EMBL" id="PBL04122.1"/>
    </source>
</evidence>
<feature type="region of interest" description="Disordered" evidence="1">
    <location>
        <begin position="863"/>
        <end position="902"/>
    </location>
</feature>
<accession>A0A2H3E9P4</accession>
<sequence>MSTTTTKNDNAQTKWAQTLLPLYCSIRSKGTESLNAFLYGLFVAYAACFRSFLYTELGPPVAGPANISHWKRKVLEISFFASIYRNLPPPPSSKFPSNQPSAIQPLSAVPSSPCPSPSAATVPESSGPPRAKLLPLLRRVPMIECLPTETPPCAVTSNPTFPASNSELVLDGQTSMEPLNVLQIQVEQTLEVPQRLTPTAPTEDRLTIFQKAASGWISRETEALQAMSTVPPEQDGVPTHKRNREDDDGEAGLLKRICLDAKETYVIDRNDMPNHCVFPPKEDNFLQETLIPKFEARQTSTTSMTRVTKDCFDVFLDVYPQPGATSAMLLRHKQQMKSQIYKVIQNRNPGEVKKQRPKVEEIVKPKRKRARNALEQYMVLRCKGNPEFKKQLDIERTNNPSSSKGKGMVNDHSDPDGDTGGLSLGGNSSQPPQKSHKKVLNGLSVQVHRQVAQRLFDLEPPEVQVEMQRLVISDLRALMRQIEDLLGMIGWSFSFVAGGLEPDNDVPRTFVMNYGWNDTGQDFHDFHPDFESDIIQTKEELPVREDGTEEPLSAEALAEEDAILGAFADIFGLPSGDKETSIHGNTPDVQQMVATAIASTAINSEAPRGQPAEISSATVSPIQLQRVTTARRFNGLSPGNPVASFPVSPATAPIFSDPPRLPDQPVPVLPQFDEALEGSGDPNNIPPTVQCAATARRFNGPSPGNPAAPFLISPVIAAIFPDPPDFSGQPNPILPQFGEALDGPGDPNNVAGDALVTSSLSDIDSFWQSFGLPVPPEIWSEQWNPGGLLPETSEVNTDELDLSFMIADTTLFLSDGNHPTSMDVTTADSDDLQAVLDAGTALFDQYPPTELCNDAIFFSTPQSDDDTHILDHNDGVDDVEDDDIESAEEEDSTQPRRAPMQKEVSFDTEAAESMLRSLNLGASFASCVDLWKSFEQCITRRLQPGRWPAALSTYLHANPISLTLPNLSLTSQQALISEILLWWNVLQPATHQTTQVDALPVADYSCDLSGLRKKGSRGMLQIMYAMRWWGTFQLECEKWEAFVQDVSSCFKTMLEGSGQHKRKAPSAAPPRKRIKQ</sequence>
<feature type="compositionally biased region" description="Polar residues" evidence="1">
    <location>
        <begin position="94"/>
        <end position="104"/>
    </location>
</feature>
<reference evidence="3" key="1">
    <citation type="journal article" date="2017" name="Nat. Ecol. Evol.">
        <title>Genome expansion and lineage-specific genetic innovations in the forest pathogenic fungi Armillaria.</title>
        <authorList>
            <person name="Sipos G."/>
            <person name="Prasanna A.N."/>
            <person name="Walter M.C."/>
            <person name="O'Connor E."/>
            <person name="Balint B."/>
            <person name="Krizsan K."/>
            <person name="Kiss B."/>
            <person name="Hess J."/>
            <person name="Varga T."/>
            <person name="Slot J."/>
            <person name="Riley R."/>
            <person name="Boka B."/>
            <person name="Rigling D."/>
            <person name="Barry K."/>
            <person name="Lee J."/>
            <person name="Mihaltcheva S."/>
            <person name="LaButti K."/>
            <person name="Lipzen A."/>
            <person name="Waldron R."/>
            <person name="Moloney N.M."/>
            <person name="Sperisen C."/>
            <person name="Kredics L."/>
            <person name="Vagvoelgyi C."/>
            <person name="Patrignani A."/>
            <person name="Fitzpatrick D."/>
            <person name="Nagy I."/>
            <person name="Doyle S."/>
            <person name="Anderson J.B."/>
            <person name="Grigoriev I.V."/>
            <person name="Gueldener U."/>
            <person name="Muensterkoetter M."/>
            <person name="Nagy L.G."/>
        </authorList>
    </citation>
    <scope>NUCLEOTIDE SEQUENCE [LARGE SCALE GENOMIC DNA]</scope>
    <source>
        <strain evidence="3">Ar21-2</strain>
    </source>
</reference>
<protein>
    <submittedName>
        <fullName evidence="2">Uncharacterized protein</fullName>
    </submittedName>
</protein>
<dbReference type="Proteomes" id="UP000217790">
    <property type="component" value="Unassembled WGS sequence"/>
</dbReference>
<dbReference type="AlphaFoldDB" id="A0A2H3E9P4"/>